<dbReference type="InterPro" id="IPR012951">
    <property type="entry name" value="BBE"/>
</dbReference>
<evidence type="ECO:0000256" key="1">
    <source>
        <dbReference type="ARBA" id="ARBA00001974"/>
    </source>
</evidence>
<dbReference type="Pfam" id="PF01565">
    <property type="entry name" value="FAD_binding_4"/>
    <property type="match status" value="1"/>
</dbReference>
<dbReference type="Gene3D" id="3.30.43.10">
    <property type="entry name" value="Uridine Diphospho-n-acetylenolpyruvylglucosamine Reductase, domain 2"/>
    <property type="match status" value="1"/>
</dbReference>
<protein>
    <recommendedName>
        <fullName evidence="7">FAD-binding PCMH-type domain-containing protein</fullName>
    </recommendedName>
</protein>
<dbReference type="Gene3D" id="3.30.465.10">
    <property type="match status" value="1"/>
</dbReference>
<keyword evidence="6" id="KW-0732">Signal</keyword>
<proteinExistence type="inferred from homology"/>
<dbReference type="Proteomes" id="UP001583193">
    <property type="component" value="Unassembled WGS sequence"/>
</dbReference>
<evidence type="ECO:0000256" key="5">
    <source>
        <dbReference type="ARBA" id="ARBA00023002"/>
    </source>
</evidence>
<dbReference type="PANTHER" id="PTHR42973:SF39">
    <property type="entry name" value="FAD-BINDING PCMH-TYPE DOMAIN-CONTAINING PROTEIN"/>
    <property type="match status" value="1"/>
</dbReference>
<keyword evidence="5" id="KW-0560">Oxidoreductase</keyword>
<gene>
    <name evidence="8" type="ORF">Plec18167_005013</name>
</gene>
<dbReference type="PROSITE" id="PS51387">
    <property type="entry name" value="FAD_PCMH"/>
    <property type="match status" value="1"/>
</dbReference>
<feature type="chain" id="PRO_5046972405" description="FAD-binding PCMH-type domain-containing protein" evidence="6">
    <location>
        <begin position="21"/>
        <end position="534"/>
    </location>
</feature>
<dbReference type="InterPro" id="IPR006094">
    <property type="entry name" value="Oxid_FAD_bind_N"/>
</dbReference>
<dbReference type="Gene3D" id="3.40.462.20">
    <property type="match status" value="1"/>
</dbReference>
<organism evidence="8 9">
    <name type="scientific">Paecilomyces lecythidis</name>
    <dbReference type="NCBI Taxonomy" id="3004212"/>
    <lineage>
        <taxon>Eukaryota</taxon>
        <taxon>Fungi</taxon>
        <taxon>Dikarya</taxon>
        <taxon>Ascomycota</taxon>
        <taxon>Pezizomycotina</taxon>
        <taxon>Eurotiomycetes</taxon>
        <taxon>Eurotiomycetidae</taxon>
        <taxon>Eurotiales</taxon>
        <taxon>Thermoascaceae</taxon>
        <taxon>Paecilomyces</taxon>
    </lineage>
</organism>
<accession>A0ABR3XKV2</accession>
<evidence type="ECO:0000256" key="4">
    <source>
        <dbReference type="ARBA" id="ARBA00022827"/>
    </source>
</evidence>
<dbReference type="EMBL" id="JAVDPF010000015">
    <property type="protein sequence ID" value="KAL1876606.1"/>
    <property type="molecule type" value="Genomic_DNA"/>
</dbReference>
<evidence type="ECO:0000259" key="7">
    <source>
        <dbReference type="PROSITE" id="PS51387"/>
    </source>
</evidence>
<feature type="signal peptide" evidence="6">
    <location>
        <begin position="1"/>
        <end position="20"/>
    </location>
</feature>
<dbReference type="SUPFAM" id="SSF56176">
    <property type="entry name" value="FAD-binding/transporter-associated domain-like"/>
    <property type="match status" value="1"/>
</dbReference>
<dbReference type="Pfam" id="PF08031">
    <property type="entry name" value="BBE"/>
    <property type="match status" value="1"/>
</dbReference>
<sequence>MRLSLLALPIVGLLSSFGLAAPSGGNSSIALKTCVQHAFQTQGGNSNQRIVDPSMDTYTDSRMGEKIQFDEFPALLAYAVNADEVGALVKCAQQTGYKAVPRTGGHHFLAYSALNNTLVIDIAHINYVKVSSAVATVGAGIRLGALYTALDAYNTTFVGGICPTVGLSGLVSSGGFNMQMRALGMSSDYVLAAKVVTADGSIITASPTSHSDLFWAIRGGGGGTYGIIVELTLSLRPLPRSAMVAISWNDSSVRYDVAKQFLDWAPKSEKEFTSQVNVYKSNVQVLGWYLGKSQQQLQSLINSSGLLQIGKPQVQISGNCDTDNSRVFGYTTTECVPDNQVNAAIMNVVPDPFSQYDNYPQFKYKEVPLSSTRGVAPAWSRFRRLSKSFFLQKSKPLPDDDLKKVVDMIGQLDDASQIWGEWHAWNLTSTIDSAFPWRKEAYAHLEFQVHGSNDTATQTKYENWFANLESFLRPIVGPASYSGYMDKDISTNPFESYYGSNVCRLVQIKKTYDPNNFFTNPDAIPPTVPQGISC</sequence>
<keyword evidence="4" id="KW-0274">FAD</keyword>
<feature type="domain" description="FAD-binding PCMH-type" evidence="7">
    <location>
        <begin position="69"/>
        <end position="238"/>
    </location>
</feature>
<comment type="caution">
    <text evidence="8">The sequence shown here is derived from an EMBL/GenBank/DDBJ whole genome shotgun (WGS) entry which is preliminary data.</text>
</comment>
<keyword evidence="9" id="KW-1185">Reference proteome</keyword>
<evidence type="ECO:0000313" key="8">
    <source>
        <dbReference type="EMBL" id="KAL1876606.1"/>
    </source>
</evidence>
<dbReference type="InterPro" id="IPR016167">
    <property type="entry name" value="FAD-bd_PCMH_sub1"/>
</dbReference>
<dbReference type="InterPro" id="IPR016166">
    <property type="entry name" value="FAD-bd_PCMH"/>
</dbReference>
<evidence type="ECO:0000256" key="2">
    <source>
        <dbReference type="ARBA" id="ARBA00005466"/>
    </source>
</evidence>
<reference evidence="8 9" key="1">
    <citation type="journal article" date="2024" name="IMA Fungus">
        <title>IMA Genome - F19 : A genome assembly and annotation guide to empower mycologists, including annotated draft genome sequences of Ceratocystis pirilliformis, Diaporthe australafricana, Fusarium ophioides, Paecilomyces lecythidis, and Sporothrix stenoceras.</title>
        <authorList>
            <person name="Aylward J."/>
            <person name="Wilson A.M."/>
            <person name="Visagie C.M."/>
            <person name="Spraker J."/>
            <person name="Barnes I."/>
            <person name="Buitendag C."/>
            <person name="Ceriani C."/>
            <person name="Del Mar Angel L."/>
            <person name="du Plessis D."/>
            <person name="Fuchs T."/>
            <person name="Gasser K."/>
            <person name="Kramer D."/>
            <person name="Li W."/>
            <person name="Munsamy K."/>
            <person name="Piso A."/>
            <person name="Price J.L."/>
            <person name="Sonnekus B."/>
            <person name="Thomas C."/>
            <person name="van der Nest A."/>
            <person name="van Dijk A."/>
            <person name="van Heerden A."/>
            <person name="van Vuuren N."/>
            <person name="Yilmaz N."/>
            <person name="Duong T.A."/>
            <person name="van der Merwe N.A."/>
            <person name="Wingfield M.J."/>
            <person name="Wingfield B.D."/>
        </authorList>
    </citation>
    <scope>NUCLEOTIDE SEQUENCE [LARGE SCALE GENOMIC DNA]</scope>
    <source>
        <strain evidence="8 9">CMW 18167</strain>
    </source>
</reference>
<comment type="similarity">
    <text evidence="2">Belongs to the oxygen-dependent FAD-linked oxidoreductase family.</text>
</comment>
<evidence type="ECO:0000256" key="6">
    <source>
        <dbReference type="SAM" id="SignalP"/>
    </source>
</evidence>
<dbReference type="PANTHER" id="PTHR42973">
    <property type="entry name" value="BINDING OXIDOREDUCTASE, PUTATIVE (AFU_ORTHOLOGUE AFUA_1G17690)-RELATED"/>
    <property type="match status" value="1"/>
</dbReference>
<comment type="cofactor">
    <cofactor evidence="1">
        <name>FAD</name>
        <dbReference type="ChEBI" id="CHEBI:57692"/>
    </cofactor>
</comment>
<dbReference type="InterPro" id="IPR050416">
    <property type="entry name" value="FAD-linked_Oxidoreductase"/>
</dbReference>
<evidence type="ECO:0000256" key="3">
    <source>
        <dbReference type="ARBA" id="ARBA00022630"/>
    </source>
</evidence>
<evidence type="ECO:0000313" key="9">
    <source>
        <dbReference type="Proteomes" id="UP001583193"/>
    </source>
</evidence>
<dbReference type="InterPro" id="IPR036318">
    <property type="entry name" value="FAD-bd_PCMH-like_sf"/>
</dbReference>
<dbReference type="InterPro" id="IPR016169">
    <property type="entry name" value="FAD-bd_PCMH_sub2"/>
</dbReference>
<name>A0ABR3XKV2_9EURO</name>
<keyword evidence="3" id="KW-0285">Flavoprotein</keyword>